<sequence>METCISSLTNLHAAAAQLLASTVCTATAAAANTTTASHPHSRPFFCTSAHPIGEEEPLHLQHFTGKHEPSTTPVHPTLHLANAPGPDLHEHSTILHAPAAATRPSSIYFDADLPER</sequence>
<gene>
    <name evidence="3" type="ORF">DEO72_LG11g1958</name>
</gene>
<feature type="signal peptide" evidence="2">
    <location>
        <begin position="1"/>
        <end position="30"/>
    </location>
</feature>
<feature type="chain" id="PRO_5020041915" description="Secreted protein" evidence="2">
    <location>
        <begin position="31"/>
        <end position="116"/>
    </location>
</feature>
<evidence type="ECO:0008006" key="5">
    <source>
        <dbReference type="Google" id="ProtNLM"/>
    </source>
</evidence>
<keyword evidence="2" id="KW-0732">Signal</keyword>
<keyword evidence="4" id="KW-1185">Reference proteome</keyword>
<protein>
    <recommendedName>
        <fullName evidence="5">Secreted protein</fullName>
    </recommendedName>
</protein>
<accession>A0A4D6NPT3</accession>
<evidence type="ECO:0000313" key="3">
    <source>
        <dbReference type="EMBL" id="QCE14951.1"/>
    </source>
</evidence>
<dbReference type="Proteomes" id="UP000501690">
    <property type="component" value="Linkage Group LG11"/>
</dbReference>
<organism evidence="3 4">
    <name type="scientific">Vigna unguiculata</name>
    <name type="common">Cowpea</name>
    <dbReference type="NCBI Taxonomy" id="3917"/>
    <lineage>
        <taxon>Eukaryota</taxon>
        <taxon>Viridiplantae</taxon>
        <taxon>Streptophyta</taxon>
        <taxon>Embryophyta</taxon>
        <taxon>Tracheophyta</taxon>
        <taxon>Spermatophyta</taxon>
        <taxon>Magnoliopsida</taxon>
        <taxon>eudicotyledons</taxon>
        <taxon>Gunneridae</taxon>
        <taxon>Pentapetalae</taxon>
        <taxon>rosids</taxon>
        <taxon>fabids</taxon>
        <taxon>Fabales</taxon>
        <taxon>Fabaceae</taxon>
        <taxon>Papilionoideae</taxon>
        <taxon>50 kb inversion clade</taxon>
        <taxon>NPAAA clade</taxon>
        <taxon>indigoferoid/millettioid clade</taxon>
        <taxon>Phaseoleae</taxon>
        <taxon>Vigna</taxon>
    </lineage>
</organism>
<evidence type="ECO:0000256" key="1">
    <source>
        <dbReference type="SAM" id="MobiDB-lite"/>
    </source>
</evidence>
<dbReference type="EMBL" id="CP039355">
    <property type="protein sequence ID" value="QCE14951.1"/>
    <property type="molecule type" value="Genomic_DNA"/>
</dbReference>
<reference evidence="3 4" key="1">
    <citation type="submission" date="2019-04" db="EMBL/GenBank/DDBJ databases">
        <title>An improved genome assembly and genetic linkage map for asparagus bean, Vigna unguiculata ssp. sesquipedialis.</title>
        <authorList>
            <person name="Xia Q."/>
            <person name="Zhang R."/>
            <person name="Dong Y."/>
        </authorList>
    </citation>
    <scope>NUCLEOTIDE SEQUENCE [LARGE SCALE GENOMIC DNA]</scope>
    <source>
        <tissue evidence="3">Leaf</tissue>
    </source>
</reference>
<dbReference type="AlphaFoldDB" id="A0A4D6NPT3"/>
<evidence type="ECO:0000256" key="2">
    <source>
        <dbReference type="SAM" id="SignalP"/>
    </source>
</evidence>
<proteinExistence type="predicted"/>
<evidence type="ECO:0000313" key="4">
    <source>
        <dbReference type="Proteomes" id="UP000501690"/>
    </source>
</evidence>
<name>A0A4D6NPT3_VIGUN</name>
<feature type="region of interest" description="Disordered" evidence="1">
    <location>
        <begin position="64"/>
        <end position="90"/>
    </location>
</feature>